<evidence type="ECO:0000256" key="9">
    <source>
        <dbReference type="SAM" id="MobiDB-lite"/>
    </source>
</evidence>
<dbReference type="GO" id="GO:0000166">
    <property type="term" value="F:nucleotide binding"/>
    <property type="evidence" value="ECO:0007669"/>
    <property type="project" value="InterPro"/>
</dbReference>
<proteinExistence type="inferred from homology"/>
<gene>
    <name evidence="11" type="ORF">KUF71_004451</name>
</gene>
<evidence type="ECO:0000256" key="2">
    <source>
        <dbReference type="ARBA" id="ARBA00012417"/>
    </source>
</evidence>
<evidence type="ECO:0000256" key="1">
    <source>
        <dbReference type="ARBA" id="ARBA00005755"/>
    </source>
</evidence>
<comment type="caution">
    <text evidence="11">The sequence shown here is derived from an EMBL/GenBank/DDBJ whole genome shotgun (WGS) entry which is preliminary data.</text>
</comment>
<dbReference type="Proteomes" id="UP001219518">
    <property type="component" value="Unassembled WGS sequence"/>
</dbReference>
<sequence>MDSTLLEILDEWEEGMFMFPELLAEAYTTLLGHLIGATAAERRDPRVMPFLLAGYTAYVEDQKGQDSHAALTYRMALAMVGCGSNVPPTSSASPVRPATPPARPTPSPEQGPSRAPSPPPSPSRLRSPSPQTGPSKRPREEDSQGEEEEGPTLEVLQSRERKLKRFDGVTFREEVIAIRGLGDSLPDEPTMVSLFDTVIQRQKKAVGAKDTDKVVLELQGSENGENPIWLSMRNADQLDGRVVLDRLTRVLNSNETFIVGGQLRVSYVHIQTPRPGGRRTDRVPNESTDQWLQRKMDTKTIWSPSNANDHMCLTRSVAIAIAHGRMKRQALYKMKQPGSRIQETEAKRLCDLAQIPQDRPAGLDEVRKLQDVLPDYRLCVFKNQKAECEYKGTHTATRKNIYLLLHNGHFSAILFPCQAFQQRFECKRCVTFYNNEGSHRYCKKNVDENHLCYIQKWSEKEKKRGIRYINIYFDLETEQSTPVEGKPGTFEHKPVLLVSQAVCDLCSHVEQNEHFCPVCKTRQQNFHNMDDGNVDVISQFINYLQSFGPKAELLIMAHNGKSFDFVFFIHEIVSRQLKFDTVLQGAKIISMTVGRTWKFIDSLSFLPMPLSAMPKSFGLNELKKGWFPFLAVKKDYFNYSGHMLPKTFYCVTSMKNKAAKEFHAWYDEQVSMDKVFDFRQDLLAYCISDVTILRQSCRAFRQLFEQTAGFDPIFNCITLSSACMCAYRRNFLKPNTIGLVPPGGYHGRGRQSHIALQWLDYESHKLGRVIQTIYSHREVSVLGRRVDGYIELPRPDGQVEKRIYQFHGDYWHQCPQHFPVTEDTSENRFEQTWECSFKHDLEHNPEVKAYFQAHPTTRVEPLRLRDALTGGRTSAMQWFCEPDLTKGEKIKMVDVVSEYPGVNLRGRYPLGHPDIFLQGNPDMPPVDKGNGVIKCTVLPPRDLFVPLLRYRASGRLMFPLCRMCVETLNEDRCNHDNPKDRQLTDTWCAPELVMAIQEKGYTPTVKNKIVVRNELRCPVSSFEKLTTERRVRRHRTSFSVGIGHKYGSSVPHFLSTVMPYLAVRNGDSKISSTVRAVVGRHHSTVDTVKGINVLIEVHEVYQYPSTVQFDPETDTEGLFSGYIRCFMALKVQASGWPAECITPEQKQAFMDDLKKYDGIIIDQNKVEKNGPIRQLSKLLLNSFGGKFGEKTIRPKTVFVYDYGDLMNLVSDPTKEVTALRRLSLSDMDPRRGHRRITPHIVSSPRCVHDVLRQASTVQVQSNALISDLCPNFGQFAEKCLFQPISVTF</sequence>
<accession>A0AAE1GZ72</accession>
<dbReference type="PANTHER" id="PTHR33568:SF3">
    <property type="entry name" value="DNA-DIRECTED DNA POLYMERASE"/>
    <property type="match status" value="1"/>
</dbReference>
<dbReference type="GO" id="GO:0006260">
    <property type="term" value="P:DNA replication"/>
    <property type="evidence" value="ECO:0007669"/>
    <property type="project" value="UniProtKB-KW"/>
</dbReference>
<keyword evidence="7" id="KW-0238">DNA-binding</keyword>
<evidence type="ECO:0000256" key="4">
    <source>
        <dbReference type="ARBA" id="ARBA00022695"/>
    </source>
</evidence>
<dbReference type="EMBL" id="JAHWGI010000279">
    <property type="protein sequence ID" value="KAK3911543.1"/>
    <property type="molecule type" value="Genomic_DNA"/>
</dbReference>
<dbReference type="EC" id="2.7.7.7" evidence="2"/>
<name>A0AAE1GZ72_9NEOP</name>
<keyword evidence="6" id="KW-0239">DNA-directed DNA polymerase</keyword>
<reference evidence="11" key="2">
    <citation type="journal article" date="2023" name="BMC Genomics">
        <title>Pest status, molecular evolution, and epigenetic factors derived from the genome assembly of Frankliniella fusca, a thysanopteran phytovirus vector.</title>
        <authorList>
            <person name="Catto M.A."/>
            <person name="Labadie P.E."/>
            <person name="Jacobson A.L."/>
            <person name="Kennedy G.G."/>
            <person name="Srinivasan R."/>
            <person name="Hunt B.G."/>
        </authorList>
    </citation>
    <scope>NUCLEOTIDE SEQUENCE</scope>
    <source>
        <strain evidence="11">PL_HMW_Pooled</strain>
    </source>
</reference>
<comment type="catalytic activity">
    <reaction evidence="8">
        <text>DNA(n) + a 2'-deoxyribonucleoside 5'-triphosphate = DNA(n+1) + diphosphate</text>
        <dbReference type="Rhea" id="RHEA:22508"/>
        <dbReference type="Rhea" id="RHEA-COMP:17339"/>
        <dbReference type="Rhea" id="RHEA-COMP:17340"/>
        <dbReference type="ChEBI" id="CHEBI:33019"/>
        <dbReference type="ChEBI" id="CHEBI:61560"/>
        <dbReference type="ChEBI" id="CHEBI:173112"/>
        <dbReference type="EC" id="2.7.7.7"/>
    </reaction>
</comment>
<feature type="region of interest" description="Disordered" evidence="9">
    <location>
        <begin position="86"/>
        <end position="154"/>
    </location>
</feature>
<keyword evidence="4" id="KW-0548">Nucleotidyltransferase</keyword>
<comment type="similarity">
    <text evidence="1">Belongs to the DNA polymerase type-B family.</text>
</comment>
<keyword evidence="5" id="KW-0235">DNA replication</keyword>
<feature type="compositionally biased region" description="Pro residues" evidence="9">
    <location>
        <begin position="97"/>
        <end position="122"/>
    </location>
</feature>
<evidence type="ECO:0000313" key="11">
    <source>
        <dbReference type="EMBL" id="KAK3911543.1"/>
    </source>
</evidence>
<evidence type="ECO:0000256" key="7">
    <source>
        <dbReference type="ARBA" id="ARBA00023125"/>
    </source>
</evidence>
<dbReference type="PANTHER" id="PTHR33568">
    <property type="entry name" value="DNA POLYMERASE"/>
    <property type="match status" value="1"/>
</dbReference>
<reference evidence="11" key="1">
    <citation type="submission" date="2021-07" db="EMBL/GenBank/DDBJ databases">
        <authorList>
            <person name="Catto M.A."/>
            <person name="Jacobson A."/>
            <person name="Kennedy G."/>
            <person name="Labadie P."/>
            <person name="Hunt B.G."/>
            <person name="Srinivasan R."/>
        </authorList>
    </citation>
    <scope>NUCLEOTIDE SEQUENCE</scope>
    <source>
        <strain evidence="11">PL_HMW_Pooled</strain>
        <tissue evidence="11">Head</tissue>
    </source>
</reference>
<evidence type="ECO:0000313" key="12">
    <source>
        <dbReference type="Proteomes" id="UP001219518"/>
    </source>
</evidence>
<dbReference type="InterPro" id="IPR043502">
    <property type="entry name" value="DNA/RNA_pol_sf"/>
</dbReference>
<dbReference type="Gene3D" id="3.30.420.10">
    <property type="entry name" value="Ribonuclease H-like superfamily/Ribonuclease H"/>
    <property type="match status" value="1"/>
</dbReference>
<dbReference type="GO" id="GO:0003677">
    <property type="term" value="F:DNA binding"/>
    <property type="evidence" value="ECO:0007669"/>
    <property type="project" value="UniProtKB-KW"/>
</dbReference>
<dbReference type="InterPro" id="IPR004868">
    <property type="entry name" value="DNA-dir_DNA_pol_B_mt/vir"/>
</dbReference>
<dbReference type="SUPFAM" id="SSF56672">
    <property type="entry name" value="DNA/RNA polymerases"/>
    <property type="match status" value="2"/>
</dbReference>
<dbReference type="InterPro" id="IPR012337">
    <property type="entry name" value="RNaseH-like_sf"/>
</dbReference>
<evidence type="ECO:0000256" key="8">
    <source>
        <dbReference type="ARBA" id="ARBA00049244"/>
    </source>
</evidence>
<dbReference type="Pfam" id="PF03175">
    <property type="entry name" value="DNA_pol_B_2"/>
    <property type="match status" value="1"/>
</dbReference>
<dbReference type="InterPro" id="IPR036397">
    <property type="entry name" value="RNaseH_sf"/>
</dbReference>
<dbReference type="GO" id="GO:0003887">
    <property type="term" value="F:DNA-directed DNA polymerase activity"/>
    <property type="evidence" value="ECO:0007669"/>
    <property type="project" value="UniProtKB-KW"/>
</dbReference>
<feature type="domain" description="DNA-directed DNA polymerase family B mitochondria/virus" evidence="10">
    <location>
        <begin position="555"/>
        <end position="960"/>
    </location>
</feature>
<evidence type="ECO:0000256" key="5">
    <source>
        <dbReference type="ARBA" id="ARBA00022705"/>
    </source>
</evidence>
<protein>
    <recommendedName>
        <fullName evidence="2">DNA-directed DNA polymerase</fullName>
        <ecNumber evidence="2">2.7.7.7</ecNumber>
    </recommendedName>
</protein>
<organism evidence="11 12">
    <name type="scientific">Frankliniella fusca</name>
    <dbReference type="NCBI Taxonomy" id="407009"/>
    <lineage>
        <taxon>Eukaryota</taxon>
        <taxon>Metazoa</taxon>
        <taxon>Ecdysozoa</taxon>
        <taxon>Arthropoda</taxon>
        <taxon>Hexapoda</taxon>
        <taxon>Insecta</taxon>
        <taxon>Pterygota</taxon>
        <taxon>Neoptera</taxon>
        <taxon>Paraneoptera</taxon>
        <taxon>Thysanoptera</taxon>
        <taxon>Terebrantia</taxon>
        <taxon>Thripoidea</taxon>
        <taxon>Thripidae</taxon>
        <taxon>Frankliniella</taxon>
    </lineage>
</organism>
<feature type="compositionally biased region" description="Low complexity" evidence="9">
    <location>
        <begin position="86"/>
        <end position="96"/>
    </location>
</feature>
<evidence type="ECO:0000259" key="10">
    <source>
        <dbReference type="Pfam" id="PF03175"/>
    </source>
</evidence>
<dbReference type="SUPFAM" id="SSF53098">
    <property type="entry name" value="Ribonuclease H-like"/>
    <property type="match status" value="1"/>
</dbReference>
<evidence type="ECO:0000256" key="6">
    <source>
        <dbReference type="ARBA" id="ARBA00022932"/>
    </source>
</evidence>
<evidence type="ECO:0000256" key="3">
    <source>
        <dbReference type="ARBA" id="ARBA00022679"/>
    </source>
</evidence>
<keyword evidence="12" id="KW-1185">Reference proteome</keyword>
<dbReference type="GO" id="GO:0042575">
    <property type="term" value="C:DNA polymerase complex"/>
    <property type="evidence" value="ECO:0007669"/>
    <property type="project" value="UniProtKB-ARBA"/>
</dbReference>
<keyword evidence="3" id="KW-0808">Transferase</keyword>